<evidence type="ECO:0000259" key="3">
    <source>
        <dbReference type="PROSITE" id="PS50209"/>
    </source>
</evidence>
<feature type="compositionally biased region" description="Low complexity" evidence="1">
    <location>
        <begin position="430"/>
        <end position="449"/>
    </location>
</feature>
<dbReference type="Proteomes" id="UP001046870">
    <property type="component" value="Chromosome 11"/>
</dbReference>
<reference evidence="4" key="1">
    <citation type="submission" date="2021-01" db="EMBL/GenBank/DDBJ databases">
        <authorList>
            <person name="Zahm M."/>
            <person name="Roques C."/>
            <person name="Cabau C."/>
            <person name="Klopp C."/>
            <person name="Donnadieu C."/>
            <person name="Jouanno E."/>
            <person name="Lampietro C."/>
            <person name="Louis A."/>
            <person name="Herpin A."/>
            <person name="Echchiki A."/>
            <person name="Berthelot C."/>
            <person name="Parey E."/>
            <person name="Roest-Crollius H."/>
            <person name="Braasch I."/>
            <person name="Postlethwait J."/>
            <person name="Bobe J."/>
            <person name="Montfort J."/>
            <person name="Bouchez O."/>
            <person name="Begum T."/>
            <person name="Mejri S."/>
            <person name="Adams A."/>
            <person name="Chen W.-J."/>
            <person name="Guiguen Y."/>
        </authorList>
    </citation>
    <scope>NUCLEOTIDE SEQUENCE</scope>
    <source>
        <strain evidence="4">YG-15Mar2019-1</strain>
        <tissue evidence="4">Brain</tissue>
    </source>
</reference>
<dbReference type="SUPFAM" id="SSF56112">
    <property type="entry name" value="Protein kinase-like (PK-like)"/>
    <property type="match status" value="1"/>
</dbReference>
<dbReference type="InterPro" id="IPR001245">
    <property type="entry name" value="Ser-Thr/Tyr_kinase_cat_dom"/>
</dbReference>
<name>A0A9D3PX44_MEGAT</name>
<dbReference type="InterPro" id="IPR000719">
    <property type="entry name" value="Prot_kinase_dom"/>
</dbReference>
<dbReference type="Pfam" id="PF00619">
    <property type="entry name" value="CARD"/>
    <property type="match status" value="1"/>
</dbReference>
<dbReference type="InterPro" id="IPR001315">
    <property type="entry name" value="CARD"/>
</dbReference>
<dbReference type="PANTHER" id="PTHR44329:SF143">
    <property type="entry name" value="RECEPTOR INTERACTING SERINE_THREONINE KINASE 2"/>
    <property type="match status" value="1"/>
</dbReference>
<feature type="domain" description="CARD" evidence="3">
    <location>
        <begin position="504"/>
        <end position="575"/>
    </location>
</feature>
<dbReference type="PROSITE" id="PS50011">
    <property type="entry name" value="PROTEIN_KINASE_DOM"/>
    <property type="match status" value="1"/>
</dbReference>
<feature type="domain" description="Protein kinase" evidence="2">
    <location>
        <begin position="41"/>
        <end position="327"/>
    </location>
</feature>
<evidence type="ECO:0000313" key="4">
    <source>
        <dbReference type="EMBL" id="KAG7468597.1"/>
    </source>
</evidence>
<feature type="compositionally biased region" description="Polar residues" evidence="1">
    <location>
        <begin position="372"/>
        <end position="385"/>
    </location>
</feature>
<dbReference type="GO" id="GO:0004706">
    <property type="term" value="F:JUN kinase kinase kinase activity"/>
    <property type="evidence" value="ECO:0007669"/>
    <property type="project" value="TreeGrafter"/>
</dbReference>
<dbReference type="InterPro" id="IPR051681">
    <property type="entry name" value="Ser/Thr_Kinases-Pseudokinases"/>
</dbReference>
<organism evidence="4 5">
    <name type="scientific">Megalops atlanticus</name>
    <name type="common">Tarpon</name>
    <name type="synonym">Clupea gigantea</name>
    <dbReference type="NCBI Taxonomy" id="7932"/>
    <lineage>
        <taxon>Eukaryota</taxon>
        <taxon>Metazoa</taxon>
        <taxon>Chordata</taxon>
        <taxon>Craniata</taxon>
        <taxon>Vertebrata</taxon>
        <taxon>Euteleostomi</taxon>
        <taxon>Actinopterygii</taxon>
        <taxon>Neopterygii</taxon>
        <taxon>Teleostei</taxon>
        <taxon>Elopiformes</taxon>
        <taxon>Megalopidae</taxon>
        <taxon>Megalops</taxon>
    </lineage>
</organism>
<dbReference type="Gene3D" id="1.10.510.10">
    <property type="entry name" value="Transferase(Phosphotransferase) domain 1"/>
    <property type="match status" value="1"/>
</dbReference>
<feature type="compositionally biased region" description="Pro residues" evidence="1">
    <location>
        <begin position="388"/>
        <end position="408"/>
    </location>
</feature>
<dbReference type="AlphaFoldDB" id="A0A9D3PX44"/>
<dbReference type="SUPFAM" id="SSF47986">
    <property type="entry name" value="DEATH domain"/>
    <property type="match status" value="1"/>
</dbReference>
<gene>
    <name evidence="4" type="ORF">MATL_G00144650</name>
</gene>
<dbReference type="InterPro" id="IPR011009">
    <property type="entry name" value="Kinase-like_dom_sf"/>
</dbReference>
<evidence type="ECO:0000256" key="1">
    <source>
        <dbReference type="SAM" id="MobiDB-lite"/>
    </source>
</evidence>
<dbReference type="EMBL" id="JAFDVH010000011">
    <property type="protein sequence ID" value="KAG7468597.1"/>
    <property type="molecule type" value="Genomic_DNA"/>
</dbReference>
<comment type="caution">
    <text evidence="4">The sequence shown here is derived from an EMBL/GenBank/DDBJ whole genome shotgun (WGS) entry which is preliminary data.</text>
</comment>
<evidence type="ECO:0008006" key="6">
    <source>
        <dbReference type="Google" id="ProtNLM"/>
    </source>
</evidence>
<dbReference type="GO" id="GO:0043123">
    <property type="term" value="P:positive regulation of canonical NF-kappaB signal transduction"/>
    <property type="evidence" value="ECO:0007669"/>
    <property type="project" value="UniProtKB-ARBA"/>
</dbReference>
<dbReference type="Pfam" id="PF07714">
    <property type="entry name" value="PK_Tyr_Ser-Thr"/>
    <property type="match status" value="1"/>
</dbReference>
<feature type="non-terminal residue" evidence="4">
    <location>
        <position position="591"/>
    </location>
</feature>
<dbReference type="PROSITE" id="PS50209">
    <property type="entry name" value="CARD"/>
    <property type="match status" value="1"/>
</dbReference>
<dbReference type="OrthoDB" id="4062651at2759"/>
<sequence length="591" mass="64365">LVIKAAQQDLRALHNAKSQRQPVVEQTPVSCCPADATMAQLGPLLTIPEQDVQDVVLTRTSAGACLRGCYRRTGRFVTLKLLPPRSASESQWSERALGDLELVRRACSERVLVPLGLYRARWLVGTVSNWMPGGSLHSLLHETQVYPEFPMPLRLRILLDVAEGLSHLHTIPVSHQALKSTNVLLDHQYRAKVCDIGPWSGRSTASTRYEGTGPCIRDLAYLSPEQLRGEPPSTEADMYSFGILLWETLKRRAPYENISQPQELLLSVQSGARPGVKGEAPPPGVPHGHALAQLMARCWSSDPQKRPTAVDCMLELRKALATFHPEAPTRAALQLKESKERALQGCKAQQNGEMKLEINNLELYGGCKDTKSTGTKTVPTDQIQASTPSPPPRSPSNTPPKNPSPPPQGRTTPPQGRTVSQTTCCRGCASPPLSRPSQSLSFPSPQQRSDTGKAYQQQSPSPLPVYCSTPCGTLDPPKKGPPCQPGLHCQGLPMGSLGGRSCCEILRERREVIVRGMTEGRLNYLLDMLRARQALSREAYELITAALTLAGRTRSLLDTCLCLGEGAATLVASTLGLVSMVTTRSPCHLYN</sequence>
<dbReference type="PANTHER" id="PTHR44329">
    <property type="entry name" value="SERINE/THREONINE-PROTEIN KINASE TNNI3K-RELATED"/>
    <property type="match status" value="1"/>
</dbReference>
<dbReference type="GO" id="GO:0031349">
    <property type="term" value="P:positive regulation of defense response"/>
    <property type="evidence" value="ECO:0007669"/>
    <property type="project" value="UniProtKB-ARBA"/>
</dbReference>
<dbReference type="InterPro" id="IPR011029">
    <property type="entry name" value="DEATH-like_dom_sf"/>
</dbReference>
<evidence type="ECO:0000313" key="5">
    <source>
        <dbReference type="Proteomes" id="UP001046870"/>
    </source>
</evidence>
<keyword evidence="5" id="KW-1185">Reference proteome</keyword>
<dbReference type="Gene3D" id="1.10.533.10">
    <property type="entry name" value="Death Domain, Fas"/>
    <property type="match status" value="1"/>
</dbReference>
<protein>
    <recommendedName>
        <fullName evidence="6">Receptor-interacting serine-threonine kinase 3</fullName>
    </recommendedName>
</protein>
<dbReference type="GO" id="GO:0042981">
    <property type="term" value="P:regulation of apoptotic process"/>
    <property type="evidence" value="ECO:0007669"/>
    <property type="project" value="InterPro"/>
</dbReference>
<feature type="compositionally biased region" description="Low complexity" evidence="1">
    <location>
        <begin position="409"/>
        <end position="418"/>
    </location>
</feature>
<dbReference type="GO" id="GO:0005524">
    <property type="term" value="F:ATP binding"/>
    <property type="evidence" value="ECO:0007669"/>
    <property type="project" value="InterPro"/>
</dbReference>
<accession>A0A9D3PX44</accession>
<feature type="region of interest" description="Disordered" evidence="1">
    <location>
        <begin position="372"/>
        <end position="461"/>
    </location>
</feature>
<proteinExistence type="predicted"/>
<evidence type="ECO:0000259" key="2">
    <source>
        <dbReference type="PROSITE" id="PS50011"/>
    </source>
</evidence>